<accession>A0A517L6S2</accession>
<dbReference type="InterPro" id="IPR017853">
    <property type="entry name" value="GH"/>
</dbReference>
<evidence type="ECO:0000259" key="3">
    <source>
        <dbReference type="Pfam" id="PF11790"/>
    </source>
</evidence>
<organism evidence="4 5">
    <name type="scientific">Venturia effusa</name>
    <dbReference type="NCBI Taxonomy" id="50376"/>
    <lineage>
        <taxon>Eukaryota</taxon>
        <taxon>Fungi</taxon>
        <taxon>Dikarya</taxon>
        <taxon>Ascomycota</taxon>
        <taxon>Pezizomycotina</taxon>
        <taxon>Dothideomycetes</taxon>
        <taxon>Pleosporomycetidae</taxon>
        <taxon>Venturiales</taxon>
        <taxon>Venturiaceae</taxon>
        <taxon>Venturia</taxon>
    </lineage>
</organism>
<dbReference type="STRING" id="50376.A0A517L6S2"/>
<dbReference type="Pfam" id="PF11790">
    <property type="entry name" value="Glyco_hydro_cc"/>
    <property type="match status" value="1"/>
</dbReference>
<dbReference type="OrthoDB" id="5985073at2759"/>
<sequence length="362" mass="39233">MHPAITLALALLLAFVAGHEETNVSLSGMSTLTRTNTNSFTKYTTPEHTNSSVTQTRSLDTLAANTIPSVIASTIIVDETTTTTIFVQPTTAGQHTNAGPDTLSEPSVAAAKKPGKRGIPYNDPKYTKNFGGPNSPVTWQYNWNSNPYVPATLSPGQLNQGLKYIPQLWSLAAELVAQWAPAVTAAIKDHNADALLAYNEPDFCKPGAGASCMTDVAAAVKGYKDHMSAYYKKNLKLGMPAVTNAETGIPWAKKFLELCTDCQIDVAPMHFYTDTLAPFSYFTGYVQNFTQLVKPRKVWITEFALSDGDAKANAEFLKKALVWLDANEDVERYSWFMAGPGEARSLVNVDGSLTALGTAYNQ</sequence>
<feature type="signal peptide" evidence="2">
    <location>
        <begin position="1"/>
        <end position="18"/>
    </location>
</feature>
<dbReference type="GO" id="GO:0009277">
    <property type="term" value="C:fungal-type cell wall"/>
    <property type="evidence" value="ECO:0007669"/>
    <property type="project" value="TreeGrafter"/>
</dbReference>
<evidence type="ECO:0000256" key="2">
    <source>
        <dbReference type="SAM" id="SignalP"/>
    </source>
</evidence>
<evidence type="ECO:0000256" key="1">
    <source>
        <dbReference type="SAM" id="MobiDB-lite"/>
    </source>
</evidence>
<dbReference type="PANTHER" id="PTHR34154">
    <property type="entry name" value="ALKALI-SENSITIVE LINKAGE PROTEIN 1"/>
    <property type="match status" value="1"/>
</dbReference>
<dbReference type="InterPro" id="IPR053183">
    <property type="entry name" value="ASL1"/>
</dbReference>
<dbReference type="AlphaFoldDB" id="A0A517L6S2"/>
<dbReference type="EMBL" id="CP042190">
    <property type="protein sequence ID" value="QDS71318.1"/>
    <property type="molecule type" value="Genomic_DNA"/>
</dbReference>
<feature type="domain" description="Asl1-like glycosyl hydrolase catalytic" evidence="3">
    <location>
        <begin position="118"/>
        <end position="360"/>
    </location>
</feature>
<evidence type="ECO:0000313" key="4">
    <source>
        <dbReference type="EMBL" id="QDS71318.1"/>
    </source>
</evidence>
<dbReference type="GO" id="GO:0071966">
    <property type="term" value="P:fungal-type cell wall polysaccharide metabolic process"/>
    <property type="evidence" value="ECO:0007669"/>
    <property type="project" value="TreeGrafter"/>
</dbReference>
<keyword evidence="2" id="KW-0732">Signal</keyword>
<name>A0A517L6S2_9PEZI</name>
<dbReference type="SUPFAM" id="SSF51445">
    <property type="entry name" value="(Trans)glycosidases"/>
    <property type="match status" value="1"/>
</dbReference>
<feature type="region of interest" description="Disordered" evidence="1">
    <location>
        <begin position="91"/>
        <end position="127"/>
    </location>
</feature>
<gene>
    <name evidence="4" type="ORF">FKW77_001892</name>
</gene>
<proteinExistence type="predicted"/>
<dbReference type="Proteomes" id="UP000316270">
    <property type="component" value="Chromosome 6"/>
</dbReference>
<evidence type="ECO:0000313" key="5">
    <source>
        <dbReference type="Proteomes" id="UP000316270"/>
    </source>
</evidence>
<keyword evidence="5" id="KW-1185">Reference proteome</keyword>
<feature type="chain" id="PRO_5021790794" description="Asl1-like glycosyl hydrolase catalytic domain-containing protein" evidence="2">
    <location>
        <begin position="19"/>
        <end position="362"/>
    </location>
</feature>
<dbReference type="InterPro" id="IPR024655">
    <property type="entry name" value="Asl1_glyco_hydro_catalytic"/>
</dbReference>
<reference evidence="4 5" key="1">
    <citation type="submission" date="2019-07" db="EMBL/GenBank/DDBJ databases">
        <title>Finished genome of Venturia effusa.</title>
        <authorList>
            <person name="Young C.A."/>
            <person name="Cox M.P."/>
            <person name="Ganley A.R.D."/>
            <person name="David W.J."/>
        </authorList>
    </citation>
    <scope>NUCLEOTIDE SEQUENCE [LARGE SCALE GENOMIC DNA]</scope>
    <source>
        <strain evidence="5">albino</strain>
    </source>
</reference>
<dbReference type="PANTHER" id="PTHR34154:SF10">
    <property type="entry name" value="ASL1-LIKE GLYCOSYL HYDROLASE CATALYTIC DOMAIN-CONTAINING PROTEIN"/>
    <property type="match status" value="1"/>
</dbReference>
<protein>
    <recommendedName>
        <fullName evidence="3">Asl1-like glycosyl hydrolase catalytic domain-containing protein</fullName>
    </recommendedName>
</protein>